<dbReference type="RefSeq" id="WP_190421167.1">
    <property type="nucleotide sequence ID" value="NZ_JAAOCA010000014.1"/>
</dbReference>
<dbReference type="SUPFAM" id="SSF51735">
    <property type="entry name" value="NAD(P)-binding Rossmann-fold domains"/>
    <property type="match status" value="1"/>
</dbReference>
<keyword evidence="1" id="KW-0520">NAD</keyword>
<dbReference type="CDD" id="cd05299">
    <property type="entry name" value="CtBP_dh"/>
    <property type="match status" value="1"/>
</dbReference>
<comment type="caution">
    <text evidence="5">The sequence shown here is derived from an EMBL/GenBank/DDBJ whole genome shotgun (WGS) entry which is preliminary data.</text>
</comment>
<proteinExistence type="inferred from homology"/>
<dbReference type="InterPro" id="IPR051638">
    <property type="entry name" value="CTBP_dehydrogenase"/>
</dbReference>
<dbReference type="PANTHER" id="PTHR46029">
    <property type="entry name" value="C-TERMINAL-BINDING PROTEIN"/>
    <property type="match status" value="1"/>
</dbReference>
<feature type="domain" description="D-isomer specific 2-hydroxyacid dehydrogenase catalytic" evidence="3">
    <location>
        <begin position="27"/>
        <end position="316"/>
    </location>
</feature>
<name>A0ABR7Z2D3_9PSED</name>
<dbReference type="Pfam" id="PF00389">
    <property type="entry name" value="2-Hacid_dh"/>
    <property type="match status" value="1"/>
</dbReference>
<evidence type="ECO:0000259" key="4">
    <source>
        <dbReference type="Pfam" id="PF02826"/>
    </source>
</evidence>
<evidence type="ECO:0000256" key="2">
    <source>
        <dbReference type="RuleBase" id="RU003719"/>
    </source>
</evidence>
<dbReference type="SUPFAM" id="SSF52283">
    <property type="entry name" value="Formate/glycerate dehydrogenase catalytic domain-like"/>
    <property type="match status" value="1"/>
</dbReference>
<dbReference type="InterPro" id="IPR006140">
    <property type="entry name" value="D-isomer_DH_NAD-bd"/>
</dbReference>
<organism evidence="5 6">
    <name type="scientific">Pseudomonas typographi</name>
    <dbReference type="NCBI Taxonomy" id="2715964"/>
    <lineage>
        <taxon>Bacteria</taxon>
        <taxon>Pseudomonadati</taxon>
        <taxon>Pseudomonadota</taxon>
        <taxon>Gammaproteobacteria</taxon>
        <taxon>Pseudomonadales</taxon>
        <taxon>Pseudomonadaceae</taxon>
        <taxon>Pseudomonas</taxon>
    </lineage>
</organism>
<dbReference type="EMBL" id="JAAOCA010000014">
    <property type="protein sequence ID" value="MBD1599607.1"/>
    <property type="molecule type" value="Genomic_DNA"/>
</dbReference>
<dbReference type="Proteomes" id="UP000805841">
    <property type="component" value="Unassembled WGS sequence"/>
</dbReference>
<keyword evidence="2" id="KW-0560">Oxidoreductase</keyword>
<dbReference type="InterPro" id="IPR036291">
    <property type="entry name" value="NAD(P)-bd_dom_sf"/>
</dbReference>
<keyword evidence="6" id="KW-1185">Reference proteome</keyword>
<dbReference type="Gene3D" id="3.40.50.720">
    <property type="entry name" value="NAD(P)-binding Rossmann-like Domain"/>
    <property type="match status" value="2"/>
</dbReference>
<dbReference type="Pfam" id="PF02826">
    <property type="entry name" value="2-Hacid_dh_C"/>
    <property type="match status" value="1"/>
</dbReference>
<evidence type="ECO:0000256" key="1">
    <source>
        <dbReference type="ARBA" id="ARBA00023027"/>
    </source>
</evidence>
<sequence>MNVIILDSRRHSYVQSPDFERRVMGAEADVTLYHVDDAGQLPQHAFDCDGILSWHLVPLPAQALQRFSRCRAIVRAAVGYDNIDLPRARQQGIQVANVPDYGTEEVADHTLALALALIRKLGACDRAVRAGNWDWRAVGTVPRLRDLFVGLVGLGRIGSAVALRFKALGCRVGFYDPLRPSGWEKALGIERFEHLSALLAASQLVSLHAPLNSATRHLLGHEELQRMQGKWLVNTARGGLVDTQALAAAVAGGTLAGAALDVLETETEAPPTALLCDRVIWSPHMAFYSQAALAELRTKAALCLQQLLRHGTHRSLISPQEGA</sequence>
<protein>
    <submittedName>
        <fullName evidence="5">C-terminal binding protein</fullName>
    </submittedName>
</protein>
<evidence type="ECO:0000313" key="5">
    <source>
        <dbReference type="EMBL" id="MBD1599607.1"/>
    </source>
</evidence>
<accession>A0ABR7Z2D3</accession>
<reference evidence="5 6" key="1">
    <citation type="journal article" date="2020" name="Insects">
        <title>Bacteria Belonging to Pseudomonas typographi sp. nov. from the Bark Beetle Ips typographus Have Genomic Potential to Aid in the Host Ecology.</title>
        <authorList>
            <person name="Peral-Aranega E."/>
            <person name="Saati-Santamaria Z."/>
            <person name="Kolarik M."/>
            <person name="Rivas R."/>
            <person name="Garcia-Fraile P."/>
        </authorList>
    </citation>
    <scope>NUCLEOTIDE SEQUENCE [LARGE SCALE GENOMIC DNA]</scope>
    <source>
        <strain evidence="5 6">CA3A</strain>
    </source>
</reference>
<evidence type="ECO:0000313" key="6">
    <source>
        <dbReference type="Proteomes" id="UP000805841"/>
    </source>
</evidence>
<feature type="domain" description="D-isomer specific 2-hydroxyacid dehydrogenase NAD-binding" evidence="4">
    <location>
        <begin position="111"/>
        <end position="286"/>
    </location>
</feature>
<evidence type="ECO:0000259" key="3">
    <source>
        <dbReference type="Pfam" id="PF00389"/>
    </source>
</evidence>
<comment type="similarity">
    <text evidence="2">Belongs to the D-isomer specific 2-hydroxyacid dehydrogenase family.</text>
</comment>
<dbReference type="InterPro" id="IPR043322">
    <property type="entry name" value="CtBP"/>
</dbReference>
<dbReference type="PANTHER" id="PTHR46029:SF7">
    <property type="entry name" value="C-TERMINAL-BINDING PROTEIN"/>
    <property type="match status" value="1"/>
</dbReference>
<gene>
    <name evidence="5" type="ORF">HAQ05_12945</name>
</gene>
<dbReference type="InterPro" id="IPR006139">
    <property type="entry name" value="D-isomer_2_OHA_DH_cat_dom"/>
</dbReference>